<dbReference type="EMBL" id="PKMF04001007">
    <property type="protein sequence ID" value="KAK7815416.1"/>
    <property type="molecule type" value="Genomic_DNA"/>
</dbReference>
<evidence type="ECO:0000313" key="5">
    <source>
        <dbReference type="EMBL" id="KAK7815416.1"/>
    </source>
</evidence>
<keyword evidence="2" id="KW-1015">Disulfide bond</keyword>
<dbReference type="InterPro" id="IPR003609">
    <property type="entry name" value="Pan_app"/>
</dbReference>
<keyword evidence="1" id="KW-0732">Signal</keyword>
<dbReference type="SMART" id="SM00473">
    <property type="entry name" value="PAN_AP"/>
    <property type="match status" value="1"/>
</dbReference>
<keyword evidence="3" id="KW-0472">Membrane</keyword>
<feature type="domain" description="Apple" evidence="4">
    <location>
        <begin position="108"/>
        <end position="192"/>
    </location>
</feature>
<dbReference type="PANTHER" id="PTHR32444">
    <property type="entry name" value="BULB-TYPE LECTIN DOMAIN-CONTAINING PROTEIN"/>
    <property type="match status" value="1"/>
</dbReference>
<evidence type="ECO:0000256" key="1">
    <source>
        <dbReference type="ARBA" id="ARBA00022729"/>
    </source>
</evidence>
<dbReference type="Proteomes" id="UP000237347">
    <property type="component" value="Unassembled WGS sequence"/>
</dbReference>
<dbReference type="PROSITE" id="PS50948">
    <property type="entry name" value="PAN"/>
    <property type="match status" value="1"/>
</dbReference>
<reference evidence="5 6" key="1">
    <citation type="journal article" date="2018" name="Sci. Data">
        <title>The draft genome sequence of cork oak.</title>
        <authorList>
            <person name="Ramos A.M."/>
            <person name="Usie A."/>
            <person name="Barbosa P."/>
            <person name="Barros P.M."/>
            <person name="Capote T."/>
            <person name="Chaves I."/>
            <person name="Simoes F."/>
            <person name="Abreu I."/>
            <person name="Carrasquinho I."/>
            <person name="Faro C."/>
            <person name="Guimaraes J.B."/>
            <person name="Mendonca D."/>
            <person name="Nobrega F."/>
            <person name="Rodrigues L."/>
            <person name="Saibo N.J.M."/>
            <person name="Varela M.C."/>
            <person name="Egas C."/>
            <person name="Matos J."/>
            <person name="Miguel C.M."/>
            <person name="Oliveira M.M."/>
            <person name="Ricardo C.P."/>
            <person name="Goncalves S."/>
        </authorList>
    </citation>
    <scope>NUCLEOTIDE SEQUENCE [LARGE SCALE GENOMIC DNA]</scope>
    <source>
        <strain evidence="6">cv. HL8</strain>
    </source>
</reference>
<dbReference type="GO" id="GO:0016301">
    <property type="term" value="F:kinase activity"/>
    <property type="evidence" value="ECO:0007669"/>
    <property type="project" value="UniProtKB-KW"/>
</dbReference>
<keyword evidence="3" id="KW-1133">Transmembrane helix</keyword>
<keyword evidence="6" id="KW-1185">Reference proteome</keyword>
<accession>A0AAW0IML1</accession>
<dbReference type="AlphaFoldDB" id="A0AAW0IML1"/>
<dbReference type="GO" id="GO:0048544">
    <property type="term" value="P:recognition of pollen"/>
    <property type="evidence" value="ECO:0007669"/>
    <property type="project" value="InterPro"/>
</dbReference>
<name>A0AAW0IML1_QUESU</name>
<keyword evidence="3" id="KW-0812">Transmembrane</keyword>
<dbReference type="Pfam" id="PF00954">
    <property type="entry name" value="S_locus_glycop"/>
    <property type="match status" value="2"/>
</dbReference>
<gene>
    <name evidence="5" type="ORF">CFP56_001596</name>
</gene>
<sequence>MKISANARTGKKVELISCKSPSNPSVESFSAGNFELRYWDDEKENWEVRWKALKSECDVYGRCGAFGSCDSRSLPICTCLRGFEPNNTKEWSRGNWTSGCVRRTPLQCGRVNSTGGEADKMDGFLKQKMMKVPDFADWSPAHEDDCRQQCLQNCSCIAYAYDTGTGCMSWTRSLIDTLQFSSGGVDLYIRVASSELDKVGEVIKTVTDKGVEVKKIVTITAITGTIFLSVCTYLLWRWMTKEKGDAKVVIDADIKPIDSILRLMVKMEILSTFAYEDKSLSYFALNSQGNLVLKYMSNGLKDVVWLALHTECDVYGKCGAFGTCDPKNTPICSCFQGFEPNNLEEWNQGNWTSGCVRRALLQCERVNTGGEEGKKDGFLKLKMMKVPDDAAWSNYK</sequence>
<evidence type="ECO:0000256" key="2">
    <source>
        <dbReference type="ARBA" id="ARBA00023157"/>
    </source>
</evidence>
<evidence type="ECO:0000313" key="6">
    <source>
        <dbReference type="Proteomes" id="UP000237347"/>
    </source>
</evidence>
<evidence type="ECO:0000256" key="3">
    <source>
        <dbReference type="SAM" id="Phobius"/>
    </source>
</evidence>
<comment type="caution">
    <text evidence="5">The sequence shown here is derived from an EMBL/GenBank/DDBJ whole genome shotgun (WGS) entry which is preliminary data.</text>
</comment>
<proteinExistence type="predicted"/>
<evidence type="ECO:0000259" key="4">
    <source>
        <dbReference type="PROSITE" id="PS50948"/>
    </source>
</evidence>
<dbReference type="CDD" id="cd01098">
    <property type="entry name" value="PAN_AP_plant"/>
    <property type="match status" value="1"/>
</dbReference>
<protein>
    <submittedName>
        <fullName evidence="5">G-type lectin s-receptor-like serine/threonine-protein kinase</fullName>
    </submittedName>
</protein>
<dbReference type="PANTHER" id="PTHR32444:SF198">
    <property type="entry name" value="BULB-TYPE LECTIN DOMAIN-CONTAINING PROTEIN"/>
    <property type="match status" value="1"/>
</dbReference>
<dbReference type="Pfam" id="PF08276">
    <property type="entry name" value="PAN_2"/>
    <property type="match status" value="1"/>
</dbReference>
<feature type="transmembrane region" description="Helical" evidence="3">
    <location>
        <begin position="216"/>
        <end position="236"/>
    </location>
</feature>
<organism evidence="5 6">
    <name type="scientific">Quercus suber</name>
    <name type="common">Cork oak</name>
    <dbReference type="NCBI Taxonomy" id="58331"/>
    <lineage>
        <taxon>Eukaryota</taxon>
        <taxon>Viridiplantae</taxon>
        <taxon>Streptophyta</taxon>
        <taxon>Embryophyta</taxon>
        <taxon>Tracheophyta</taxon>
        <taxon>Spermatophyta</taxon>
        <taxon>Magnoliopsida</taxon>
        <taxon>eudicotyledons</taxon>
        <taxon>Gunneridae</taxon>
        <taxon>Pentapetalae</taxon>
        <taxon>rosids</taxon>
        <taxon>fabids</taxon>
        <taxon>Fagales</taxon>
        <taxon>Fagaceae</taxon>
        <taxon>Quercus</taxon>
    </lineage>
</organism>
<dbReference type="InterPro" id="IPR000858">
    <property type="entry name" value="S_locus_glycoprot_dom"/>
</dbReference>